<dbReference type="Gene3D" id="3.10.129.10">
    <property type="entry name" value="Hotdog Thioesterase"/>
    <property type="match status" value="1"/>
</dbReference>
<proteinExistence type="inferred from homology"/>
<dbReference type="PANTHER" id="PTHR31793:SF27">
    <property type="entry name" value="NOVEL THIOESTERASE SUPERFAMILY DOMAIN AND SAPOSIN A-TYPE DOMAIN CONTAINING PROTEIN (0610012H03RIK)"/>
    <property type="match status" value="1"/>
</dbReference>
<dbReference type="GO" id="GO:0047617">
    <property type="term" value="F:fatty acyl-CoA hydrolase activity"/>
    <property type="evidence" value="ECO:0007669"/>
    <property type="project" value="TreeGrafter"/>
</dbReference>
<organism evidence="3">
    <name type="scientific">termite gut metagenome</name>
    <dbReference type="NCBI Taxonomy" id="433724"/>
    <lineage>
        <taxon>unclassified sequences</taxon>
        <taxon>metagenomes</taxon>
        <taxon>organismal metagenomes</taxon>
    </lineage>
</organism>
<dbReference type="AlphaFoldDB" id="A0A5J4QP47"/>
<evidence type="ECO:0000256" key="1">
    <source>
        <dbReference type="ARBA" id="ARBA00005953"/>
    </source>
</evidence>
<sequence>MKDFQFYHTFPIQIRFTDVDRFGHVNNTIYFTYFDLGKIEYFASACPVMDLRKDGLAVVHIETDFLSQIVANDRIAVQTAVSEIGNKSLVLIQQILDTTLNEIKCRCKSILVAFDLERRESKEVPQEWKEAICRYEAYNCVKKSKE</sequence>
<evidence type="ECO:0000313" key="3">
    <source>
        <dbReference type="EMBL" id="KAA6323085.1"/>
    </source>
</evidence>
<dbReference type="InterPro" id="IPR029069">
    <property type="entry name" value="HotDog_dom_sf"/>
</dbReference>
<dbReference type="SUPFAM" id="SSF54637">
    <property type="entry name" value="Thioesterase/thiol ester dehydrase-isomerase"/>
    <property type="match status" value="1"/>
</dbReference>
<dbReference type="EMBL" id="SNRY01002886">
    <property type="protein sequence ID" value="KAA6323085.1"/>
    <property type="molecule type" value="Genomic_DNA"/>
</dbReference>
<evidence type="ECO:0008006" key="4">
    <source>
        <dbReference type="Google" id="ProtNLM"/>
    </source>
</evidence>
<dbReference type="CDD" id="cd00586">
    <property type="entry name" value="4HBT"/>
    <property type="match status" value="1"/>
</dbReference>
<evidence type="ECO:0000256" key="2">
    <source>
        <dbReference type="ARBA" id="ARBA00022801"/>
    </source>
</evidence>
<keyword evidence="2" id="KW-0378">Hydrolase</keyword>
<dbReference type="PANTHER" id="PTHR31793">
    <property type="entry name" value="4-HYDROXYBENZOYL-COA THIOESTERASE FAMILY MEMBER"/>
    <property type="match status" value="1"/>
</dbReference>
<gene>
    <name evidence="3" type="ORF">EZS27_027438</name>
</gene>
<name>A0A5J4QP47_9ZZZZ</name>
<reference evidence="3" key="1">
    <citation type="submission" date="2019-03" db="EMBL/GenBank/DDBJ databases">
        <title>Single cell metagenomics reveals metabolic interactions within the superorganism composed of flagellate Streblomastix strix and complex community of Bacteroidetes bacteria on its surface.</title>
        <authorList>
            <person name="Treitli S.C."/>
            <person name="Kolisko M."/>
            <person name="Husnik F."/>
            <person name="Keeling P."/>
            <person name="Hampl V."/>
        </authorList>
    </citation>
    <scope>NUCLEOTIDE SEQUENCE</scope>
    <source>
        <strain evidence="3">STM</strain>
    </source>
</reference>
<dbReference type="InterPro" id="IPR050563">
    <property type="entry name" value="4-hydroxybenzoyl-CoA_TE"/>
</dbReference>
<protein>
    <recommendedName>
        <fullName evidence="4">Esterase</fullName>
    </recommendedName>
</protein>
<accession>A0A5J4QP47</accession>
<comment type="caution">
    <text evidence="3">The sequence shown here is derived from an EMBL/GenBank/DDBJ whole genome shotgun (WGS) entry which is preliminary data.</text>
</comment>
<comment type="similarity">
    <text evidence="1">Belongs to the 4-hydroxybenzoyl-CoA thioesterase family.</text>
</comment>
<dbReference type="Pfam" id="PF13279">
    <property type="entry name" value="4HBT_2"/>
    <property type="match status" value="1"/>
</dbReference>